<dbReference type="InterPro" id="IPR007404">
    <property type="entry name" value="YdjM-like"/>
</dbReference>
<dbReference type="PANTHER" id="PTHR30469">
    <property type="entry name" value="MULTIDRUG RESISTANCE PROTEIN MDTA"/>
    <property type="match status" value="1"/>
</dbReference>
<accession>A0A2R4VZ09</accession>
<dbReference type="GO" id="GO:1990281">
    <property type="term" value="C:efflux pump complex"/>
    <property type="evidence" value="ECO:0007669"/>
    <property type="project" value="TreeGrafter"/>
</dbReference>
<keyword evidence="1" id="KW-0472">Membrane</keyword>
<dbReference type="OrthoDB" id="5459053at2"/>
<feature type="transmembrane region" description="Helical" evidence="1">
    <location>
        <begin position="106"/>
        <end position="126"/>
    </location>
</feature>
<evidence type="ECO:0000313" key="2">
    <source>
        <dbReference type="EMBL" id="AWB09767.1"/>
    </source>
</evidence>
<keyword evidence="1" id="KW-0812">Transmembrane</keyword>
<dbReference type="KEGG" id="taci:TDSAC_0391"/>
<dbReference type="Pfam" id="PF04307">
    <property type="entry name" value="YdjM"/>
    <property type="match status" value="1"/>
</dbReference>
<evidence type="ECO:0000313" key="3">
    <source>
        <dbReference type="Proteomes" id="UP000244792"/>
    </source>
</evidence>
<dbReference type="GO" id="GO:0016787">
    <property type="term" value="F:hydrolase activity"/>
    <property type="evidence" value="ECO:0007669"/>
    <property type="project" value="UniProtKB-KW"/>
</dbReference>
<feature type="transmembrane region" description="Helical" evidence="1">
    <location>
        <begin position="70"/>
        <end position="94"/>
    </location>
</feature>
<dbReference type="AlphaFoldDB" id="A0A2R4VZ09"/>
<sequence length="549" mass="62804">MSFYTHIAFSLLFIQLVRILLPYDVKIDVFFYILCVFSNLICFTPVILFKIRKSSTFTIFNKLTVNQQEIIDFTNSILCYLIFSLLINLAFFIFKLNTSYLLSLEIGYISHLILESFSVTGVRLLYPSFIRFSLITKKDAAFRGFMPGSKVEKILAGIFILLFVICLPTESYKKIIHSIIQNPVGALSDVKYEASEKETIVNLKGIHNVTHEKINKQFKACGWIGANSLIVEDTETGYLYSVGKGITDNIQPFSMEEKTGDNILISNKNISVYRTNIRKIISDIESSITDPDTRAFITGELYIDDEHYHIASYPTQYNPIKLNQKRIELQFARLEDLDRLKNTHITSGKLAIRYEKKVYKDVAHASELNYTSEKKNYTDKNIPENINKITVRFNALDISDIKVKVGQKVKKGDILVISSKEQDALKLENNKNYIDFSKLNNSIEKIQANYKEKLESKYKELELNKNLYREGLISEQAVKNIENDISNLKANEELEIASIQSEQAKLSVQIENNNRHIERLNIFSPIDGEVSNISVNFNDGVISGSLSVE</sequence>
<keyword evidence="3" id="KW-1185">Reference proteome</keyword>
<dbReference type="RefSeq" id="WP_108308514.1">
    <property type="nucleotide sequence ID" value="NZ_CP020921.1"/>
</dbReference>
<evidence type="ECO:0000256" key="1">
    <source>
        <dbReference type="SAM" id="Phobius"/>
    </source>
</evidence>
<gene>
    <name evidence="2" type="ORF">TDSAC_0391</name>
</gene>
<feature type="transmembrane region" description="Helical" evidence="1">
    <location>
        <begin position="7"/>
        <end position="23"/>
    </location>
</feature>
<organism evidence="2 3">
    <name type="scientific">Thermodesulfobium acidiphilum</name>
    <dbReference type="NCBI Taxonomy" id="1794699"/>
    <lineage>
        <taxon>Bacteria</taxon>
        <taxon>Pseudomonadati</taxon>
        <taxon>Thermodesulfobiota</taxon>
        <taxon>Thermodesulfobiia</taxon>
        <taxon>Thermodesulfobiales</taxon>
        <taxon>Thermodesulfobiaceae</taxon>
        <taxon>Thermodesulfobium</taxon>
    </lineage>
</organism>
<feature type="transmembrane region" description="Helical" evidence="1">
    <location>
        <begin position="29"/>
        <end position="49"/>
    </location>
</feature>
<reference evidence="2 3" key="1">
    <citation type="submission" date="2017-04" db="EMBL/GenBank/DDBJ databases">
        <title>Genomic insights into metabolism of Thermodesulfobium acidiphilum.</title>
        <authorList>
            <person name="Toshchakov S.V."/>
            <person name="Frolov E.N."/>
            <person name="Kublanov I.V."/>
            <person name="Samarov N.I."/>
            <person name="Novikov A."/>
            <person name="Lebedinsky A.V."/>
            <person name="Bonch-Osmolovskaya E.A."/>
            <person name="Chernyh N.A."/>
        </authorList>
    </citation>
    <scope>NUCLEOTIDE SEQUENCE [LARGE SCALE GENOMIC DNA]</scope>
    <source>
        <strain evidence="2 3">3127-1</strain>
    </source>
</reference>
<dbReference type="Gene3D" id="2.40.50.100">
    <property type="match status" value="1"/>
</dbReference>
<dbReference type="GO" id="GO:0015562">
    <property type="term" value="F:efflux transmembrane transporter activity"/>
    <property type="evidence" value="ECO:0007669"/>
    <property type="project" value="TreeGrafter"/>
</dbReference>
<protein>
    <submittedName>
        <fullName evidence="2">Membrane-bound metal-dependent hydrolase YbcI, DUF457 family</fullName>
    </submittedName>
</protein>
<dbReference type="Gene3D" id="1.10.287.470">
    <property type="entry name" value="Helix hairpin bin"/>
    <property type="match status" value="1"/>
</dbReference>
<keyword evidence="2" id="KW-0378">Hydrolase</keyword>
<dbReference type="EMBL" id="CP020921">
    <property type="protein sequence ID" value="AWB09767.1"/>
    <property type="molecule type" value="Genomic_DNA"/>
</dbReference>
<keyword evidence="1" id="KW-1133">Transmembrane helix</keyword>
<proteinExistence type="predicted"/>
<name>A0A2R4VZ09_THEAF</name>
<dbReference type="Proteomes" id="UP000244792">
    <property type="component" value="Chromosome"/>
</dbReference>
<feature type="transmembrane region" description="Helical" evidence="1">
    <location>
        <begin position="154"/>
        <end position="172"/>
    </location>
</feature>